<proteinExistence type="inferred from homology"/>
<organism evidence="4 5">
    <name type="scientific">Eublepharis macularius</name>
    <name type="common">Leopard gecko</name>
    <name type="synonym">Cyrtodactylus macularius</name>
    <dbReference type="NCBI Taxonomy" id="481883"/>
    <lineage>
        <taxon>Eukaryota</taxon>
        <taxon>Metazoa</taxon>
        <taxon>Chordata</taxon>
        <taxon>Craniata</taxon>
        <taxon>Vertebrata</taxon>
        <taxon>Euteleostomi</taxon>
        <taxon>Lepidosauria</taxon>
        <taxon>Squamata</taxon>
        <taxon>Bifurcata</taxon>
        <taxon>Gekkota</taxon>
        <taxon>Eublepharidae</taxon>
        <taxon>Eublepharinae</taxon>
        <taxon>Eublepharis</taxon>
    </lineage>
</organism>
<dbReference type="GO" id="GO:0046474">
    <property type="term" value="P:glycerophospholipid biosynthetic process"/>
    <property type="evidence" value="ECO:0007669"/>
    <property type="project" value="TreeGrafter"/>
</dbReference>
<dbReference type="GO" id="GO:0005739">
    <property type="term" value="C:mitochondrion"/>
    <property type="evidence" value="ECO:0007669"/>
    <property type="project" value="TreeGrafter"/>
</dbReference>
<gene>
    <name evidence="5" type="primary">HDHD5</name>
</gene>
<dbReference type="KEGG" id="emc:129335700"/>
<evidence type="ECO:0000256" key="3">
    <source>
        <dbReference type="ARBA" id="ARBA00069384"/>
    </source>
</evidence>
<keyword evidence="4" id="KW-1185">Reference proteome</keyword>
<evidence type="ECO:0000256" key="1">
    <source>
        <dbReference type="ARBA" id="ARBA00007958"/>
    </source>
</evidence>
<dbReference type="InterPro" id="IPR006357">
    <property type="entry name" value="HAD-SF_hydro_IIA"/>
</dbReference>
<name>A0AA97JTW1_EUBMA</name>
<dbReference type="InterPro" id="IPR036412">
    <property type="entry name" value="HAD-like_sf"/>
</dbReference>
<dbReference type="InterPro" id="IPR050324">
    <property type="entry name" value="CDP-alcohol_PTase-I"/>
</dbReference>
<dbReference type="AlphaFoldDB" id="A0AA97JTW1"/>
<protein>
    <recommendedName>
        <fullName evidence="3">Haloacid dehalogenase-like hydrolase domain-containing 5</fullName>
    </recommendedName>
</protein>
<evidence type="ECO:0000313" key="4">
    <source>
        <dbReference type="Proteomes" id="UP001190640"/>
    </source>
</evidence>
<dbReference type="CTD" id="27440"/>
<accession>A0AA97JTW1</accession>
<dbReference type="PANTHER" id="PTHR14269">
    <property type="entry name" value="CDP-DIACYLGLYCEROL--GLYCEROL-3-PHOSPHATE 3-PHOSPHATIDYLTRANSFERASE-RELATED"/>
    <property type="match status" value="1"/>
</dbReference>
<dbReference type="Proteomes" id="UP001190640">
    <property type="component" value="Chromosome 9"/>
</dbReference>
<sequence>MAVCCLLNASRAALGRWLPVVAGRRGANFGRRLCSRPAGRAPGVSQRTSSPTFGFLFDIDGVLLRGQLVIPAAKKALQKLTDSKGQFCVPVAFVTNAGNCSRDGKAEELSNALGFKISPDWVILSHSPLRLFHTFHNKRILVSGQGPVAQNAKDLGFQHIVTIEDVRKAFPLLDMVDQSRRPKELPPPTTDFPAIEGIVLFGEPVRWETCLQLIIDVLLSNGNPGADLSTVPYPHLPILACNMDLLWMAEAKMPRFGHGTFLLCLESIYKKMTGKELKYEALIGKPSTVTYRYAEHIIKQQMECHGWMSPLRQLYAVGDNPMADIYGANLYNRYLQAQAEVSVTAMVADIQGKERHAPKEDSDVSLSCVPSCQSILVCTGVYSRHGDMPADCNESTVETVFHGHRDFHFDPDLVEASHVVRDVNDAVELVFQKENWERE</sequence>
<evidence type="ECO:0000256" key="2">
    <source>
        <dbReference type="ARBA" id="ARBA00022729"/>
    </source>
</evidence>
<dbReference type="NCBIfam" id="TIGR01456">
    <property type="entry name" value="CECR5"/>
    <property type="match status" value="1"/>
</dbReference>
<keyword evidence="2" id="KW-0732">Signal</keyword>
<evidence type="ECO:0000313" key="5">
    <source>
        <dbReference type="RefSeq" id="XP_054844448.1"/>
    </source>
</evidence>
<reference evidence="5" key="1">
    <citation type="submission" date="2025-08" db="UniProtKB">
        <authorList>
            <consortium name="RefSeq"/>
        </authorList>
    </citation>
    <scope>IDENTIFICATION</scope>
    <source>
        <tissue evidence="5">Blood</tissue>
    </source>
</reference>
<dbReference type="FunFam" id="3.40.50.1000:FF:000081">
    <property type="entry name" value="Haloacid dehalogenase like hydrolase domain containing 5"/>
    <property type="match status" value="1"/>
</dbReference>
<dbReference type="GeneID" id="129335700"/>
<dbReference type="InterPro" id="IPR006353">
    <property type="entry name" value="HAD-SF_hydro_IIA_CECR5"/>
</dbReference>
<dbReference type="NCBIfam" id="TIGR01460">
    <property type="entry name" value="HAD-SF-IIA"/>
    <property type="match status" value="1"/>
</dbReference>
<dbReference type="Gene3D" id="3.40.50.1000">
    <property type="entry name" value="HAD superfamily/HAD-like"/>
    <property type="match status" value="2"/>
</dbReference>
<comment type="similarity">
    <text evidence="1">Belongs to the HAD-like hydrolase superfamily.</text>
</comment>
<dbReference type="SUPFAM" id="SSF56784">
    <property type="entry name" value="HAD-like"/>
    <property type="match status" value="1"/>
</dbReference>
<dbReference type="InterPro" id="IPR023214">
    <property type="entry name" value="HAD_sf"/>
</dbReference>
<dbReference type="PANTHER" id="PTHR14269:SF17">
    <property type="entry name" value="HALOACID DEHALOGENASE-LIKE HYDROLASE DOMAIN-CONTAINING 5"/>
    <property type="match status" value="1"/>
</dbReference>
<dbReference type="Pfam" id="PF13344">
    <property type="entry name" value="Hydrolase_6"/>
    <property type="match status" value="1"/>
</dbReference>
<dbReference type="RefSeq" id="XP_054844448.1">
    <property type="nucleotide sequence ID" value="XM_054988473.1"/>
</dbReference>